<comment type="function">
    <text evidence="5">Required for morphogenesis and for the elongation of the flagellar filament by facilitating polymerization of the flagellin monomers at the tip of growing filament. Forms a capping structure, which prevents flagellin subunits (transported through the central channel of the flagellum) from leaking out without polymerization at the distal end.</text>
</comment>
<dbReference type="PANTHER" id="PTHR30288:SF0">
    <property type="entry name" value="FLAGELLAR HOOK-ASSOCIATED PROTEIN 2"/>
    <property type="match status" value="1"/>
</dbReference>
<dbReference type="AlphaFoldDB" id="A0A1H9WXY3"/>
<dbReference type="InterPro" id="IPR040026">
    <property type="entry name" value="FliD"/>
</dbReference>
<dbReference type="GO" id="GO:0071973">
    <property type="term" value="P:bacterial-type flagellum-dependent cell motility"/>
    <property type="evidence" value="ECO:0007669"/>
    <property type="project" value="TreeGrafter"/>
</dbReference>
<reference evidence="9" key="1">
    <citation type="submission" date="2016-10" db="EMBL/GenBank/DDBJ databases">
        <authorList>
            <person name="Varghese N."/>
            <person name="Submissions S."/>
        </authorList>
    </citation>
    <scope>NUCLEOTIDE SEQUENCE [LARGE SCALE GENOMIC DNA]</scope>
    <source>
        <strain evidence="9">S9</strain>
    </source>
</reference>
<evidence type="ECO:0000256" key="4">
    <source>
        <dbReference type="ARBA" id="ARBA00023143"/>
    </source>
</evidence>
<name>A0A1H9WXY3_9BACI</name>
<proteinExistence type="inferred from homology"/>
<evidence type="ECO:0000256" key="3">
    <source>
        <dbReference type="ARBA" id="ARBA00023054"/>
    </source>
</evidence>
<dbReference type="EMBL" id="FOGT01000021">
    <property type="protein sequence ID" value="SES38760.1"/>
    <property type="molecule type" value="Genomic_DNA"/>
</dbReference>
<feature type="domain" description="Flagellar hook-associated protein 2 C-terminal" evidence="7">
    <location>
        <begin position="246"/>
        <end position="505"/>
    </location>
</feature>
<protein>
    <recommendedName>
        <fullName evidence="5">Flagellar hook-associated protein 2</fullName>
        <shortName evidence="5">HAP2</shortName>
    </recommendedName>
    <alternativeName>
        <fullName evidence="5">Flagellar cap protein</fullName>
    </alternativeName>
</protein>
<dbReference type="RefSeq" id="WP_093055463.1">
    <property type="nucleotide sequence ID" value="NZ_FOGT01000021.1"/>
</dbReference>
<keyword evidence="4 5" id="KW-0975">Bacterial flagellum</keyword>
<keyword evidence="9" id="KW-1185">Reference proteome</keyword>
<dbReference type="NCBIfam" id="NF005833">
    <property type="entry name" value="PRK07737.1"/>
    <property type="match status" value="1"/>
</dbReference>
<comment type="subcellular location">
    <subcellularLocation>
        <location evidence="5">Secreted</location>
    </subcellularLocation>
    <subcellularLocation>
        <location evidence="5">Bacterial flagellum</location>
    </subcellularLocation>
</comment>
<gene>
    <name evidence="8" type="ORF">SAMN05518684_12135</name>
</gene>
<dbReference type="InterPro" id="IPR010809">
    <property type="entry name" value="FliD_C"/>
</dbReference>
<keyword evidence="8" id="KW-0966">Cell projection</keyword>
<evidence type="ECO:0000313" key="9">
    <source>
        <dbReference type="Proteomes" id="UP000198571"/>
    </source>
</evidence>
<keyword evidence="8" id="KW-0282">Flagellum</keyword>
<keyword evidence="8" id="KW-0969">Cilium</keyword>
<dbReference type="GO" id="GO:0005576">
    <property type="term" value="C:extracellular region"/>
    <property type="evidence" value="ECO:0007669"/>
    <property type="project" value="UniProtKB-SubCell"/>
</dbReference>
<organism evidence="8 9">
    <name type="scientific">Salipaludibacillus aurantiacus</name>
    <dbReference type="NCBI Taxonomy" id="1601833"/>
    <lineage>
        <taxon>Bacteria</taxon>
        <taxon>Bacillati</taxon>
        <taxon>Bacillota</taxon>
        <taxon>Bacilli</taxon>
        <taxon>Bacillales</taxon>
        <taxon>Bacillaceae</taxon>
    </lineage>
</organism>
<dbReference type="STRING" id="1601833.SAMN05518684_12135"/>
<evidence type="ECO:0000259" key="6">
    <source>
        <dbReference type="Pfam" id="PF02465"/>
    </source>
</evidence>
<dbReference type="Proteomes" id="UP000198571">
    <property type="component" value="Unassembled WGS sequence"/>
</dbReference>
<keyword evidence="3" id="KW-0175">Coiled coil</keyword>
<evidence type="ECO:0000256" key="1">
    <source>
        <dbReference type="ARBA" id="ARBA00009764"/>
    </source>
</evidence>
<dbReference type="Pfam" id="PF02465">
    <property type="entry name" value="FliD_N"/>
    <property type="match status" value="1"/>
</dbReference>
<evidence type="ECO:0000256" key="2">
    <source>
        <dbReference type="ARBA" id="ARBA00011255"/>
    </source>
</evidence>
<feature type="domain" description="Flagellar hook-associated protein 2 N-terminal" evidence="6">
    <location>
        <begin position="8"/>
        <end position="101"/>
    </location>
</feature>
<dbReference type="GO" id="GO:0009421">
    <property type="term" value="C:bacterial-type flagellum filament cap"/>
    <property type="evidence" value="ECO:0007669"/>
    <property type="project" value="InterPro"/>
</dbReference>
<dbReference type="GO" id="GO:0007155">
    <property type="term" value="P:cell adhesion"/>
    <property type="evidence" value="ECO:0007669"/>
    <property type="project" value="InterPro"/>
</dbReference>
<dbReference type="OrthoDB" id="9776025at2"/>
<evidence type="ECO:0000313" key="8">
    <source>
        <dbReference type="EMBL" id="SES38760.1"/>
    </source>
</evidence>
<comment type="similarity">
    <text evidence="1 5">Belongs to the FliD family.</text>
</comment>
<evidence type="ECO:0000259" key="7">
    <source>
        <dbReference type="Pfam" id="PF07195"/>
    </source>
</evidence>
<evidence type="ECO:0000256" key="5">
    <source>
        <dbReference type="RuleBase" id="RU362066"/>
    </source>
</evidence>
<sequence>MRLSGFASGMDINQMVGDLMQAERQPLQKMQQDQQELVLKMADYREVNREFMQFRNNTFDSVIMASNMDAKEVTSSNGNLVSGYASAGAANSSYTISDVERAQSAYNFSDGSIVNEGAAFDPGEGLIGQAEALQGNVELNADGKIEFGMTTFDEQGEAVEVSFTFDENDSLNDMLSEINRSELGVQAFYDDQSQRISMSRTETGIYNTEQNGDGYHPEIVFGTEEGASGEFLTEVFNLDEANESAGRNASFTFNGMEMERQSNQLTINGLNISLNDEFTDPVTISVANNTDDIFDTVMGFVEEYNELIEMVGGKVSEEYYRDYAPLTDEQRREMSESEIELWEERAHSGLLRNDRMLTGALNQMRQDFYTPVDGAAASFTQVAEIGITTTSNYQDGGRLEVDEAQLRAAIEEDPQAVHQLFAADGEQPGERGIARRIRDTLAGSIEQIGRRAGRSETASNQQFTLGREIDQAEDRISNFERRMQQVEERYWKQFTAMEQAMARANAQAEQLMSHMGGLMGGGQQM</sequence>
<accession>A0A1H9WXY3</accession>
<keyword evidence="5" id="KW-0964">Secreted</keyword>
<dbReference type="Pfam" id="PF07195">
    <property type="entry name" value="FliD_C"/>
    <property type="match status" value="1"/>
</dbReference>
<dbReference type="InterPro" id="IPR003481">
    <property type="entry name" value="FliD_N"/>
</dbReference>
<dbReference type="PANTHER" id="PTHR30288">
    <property type="entry name" value="FLAGELLAR CAP/ASSEMBLY PROTEIN FLID"/>
    <property type="match status" value="1"/>
</dbReference>
<comment type="subunit">
    <text evidence="2 5">Homopentamer.</text>
</comment>
<dbReference type="GO" id="GO:0009424">
    <property type="term" value="C:bacterial-type flagellum hook"/>
    <property type="evidence" value="ECO:0007669"/>
    <property type="project" value="UniProtKB-UniRule"/>
</dbReference>